<sequence length="216" mass="23641">MDVQQRIDAAGRTVTISGAGDETTVTIAHDYATSIEDLWDACTNAERLPRWFAPVGGDLREGGTYQVQDNAGGRILSCDPPKAFHVSWEFDGQRSDVHVRLTPLASEDGGERTRFELSHVAPLTEFWDRFGPGAVGVGWDLGLLGLTLHLEGGVDMPAEASEWGTSPEAFRFMELSARDWERAHLATGADPETVRAAAERTIEFYTRPPAEDPEQG</sequence>
<dbReference type="EMBL" id="JAVREP010000006">
    <property type="protein sequence ID" value="MDT0328938.1"/>
    <property type="molecule type" value="Genomic_DNA"/>
</dbReference>
<dbReference type="Proteomes" id="UP001183390">
    <property type="component" value="Unassembled WGS sequence"/>
</dbReference>
<dbReference type="InterPro" id="IPR023393">
    <property type="entry name" value="START-like_dom_sf"/>
</dbReference>
<gene>
    <name evidence="3" type="ORF">RM479_11005</name>
</gene>
<reference evidence="4" key="1">
    <citation type="submission" date="2023-07" db="EMBL/GenBank/DDBJ databases">
        <title>30 novel species of actinomycetes from the DSMZ collection.</title>
        <authorList>
            <person name="Nouioui I."/>
        </authorList>
    </citation>
    <scope>NUCLEOTIDE SEQUENCE [LARGE SCALE GENOMIC DNA]</scope>
    <source>
        <strain evidence="4">DSM 44743</strain>
    </source>
</reference>
<accession>A0ABU2M8E7</accession>
<organism evidence="3 4">
    <name type="scientific">Nocardiopsis lambiniae</name>
    <dbReference type="NCBI Taxonomy" id="3075539"/>
    <lineage>
        <taxon>Bacteria</taxon>
        <taxon>Bacillati</taxon>
        <taxon>Actinomycetota</taxon>
        <taxon>Actinomycetes</taxon>
        <taxon>Streptosporangiales</taxon>
        <taxon>Nocardiopsidaceae</taxon>
        <taxon>Nocardiopsis</taxon>
    </lineage>
</organism>
<feature type="domain" description="Activator of Hsp90 ATPase homologue 1/2-like C-terminal" evidence="2">
    <location>
        <begin position="33"/>
        <end position="119"/>
    </location>
</feature>
<dbReference type="Gene3D" id="3.30.530.20">
    <property type="match status" value="1"/>
</dbReference>
<name>A0ABU2M8E7_9ACTN</name>
<keyword evidence="4" id="KW-1185">Reference proteome</keyword>
<comment type="similarity">
    <text evidence="1">Belongs to the AHA1 family.</text>
</comment>
<protein>
    <submittedName>
        <fullName evidence="3">SRPBCC domain-containing protein</fullName>
    </submittedName>
</protein>
<evidence type="ECO:0000256" key="1">
    <source>
        <dbReference type="ARBA" id="ARBA00006817"/>
    </source>
</evidence>
<evidence type="ECO:0000313" key="3">
    <source>
        <dbReference type="EMBL" id="MDT0328938.1"/>
    </source>
</evidence>
<evidence type="ECO:0000259" key="2">
    <source>
        <dbReference type="Pfam" id="PF08327"/>
    </source>
</evidence>
<comment type="caution">
    <text evidence="3">The sequence shown here is derived from an EMBL/GenBank/DDBJ whole genome shotgun (WGS) entry which is preliminary data.</text>
</comment>
<dbReference type="RefSeq" id="WP_311511615.1">
    <property type="nucleotide sequence ID" value="NZ_JAVREP010000006.1"/>
</dbReference>
<proteinExistence type="inferred from homology"/>
<dbReference type="InterPro" id="IPR013538">
    <property type="entry name" value="ASHA1/2-like_C"/>
</dbReference>
<dbReference type="SUPFAM" id="SSF55961">
    <property type="entry name" value="Bet v1-like"/>
    <property type="match status" value="1"/>
</dbReference>
<evidence type="ECO:0000313" key="4">
    <source>
        <dbReference type="Proteomes" id="UP001183390"/>
    </source>
</evidence>
<dbReference type="Pfam" id="PF08327">
    <property type="entry name" value="AHSA1"/>
    <property type="match status" value="1"/>
</dbReference>